<dbReference type="Gene3D" id="3.40.50.300">
    <property type="entry name" value="P-loop containing nucleotide triphosphate hydrolases"/>
    <property type="match status" value="1"/>
</dbReference>
<comment type="caution">
    <text evidence="2">The sequence shown here is derived from an EMBL/GenBank/DDBJ whole genome shotgun (WGS) entry which is preliminary data.</text>
</comment>
<accession>A0A2M7XFJ5</accession>
<dbReference type="PANTHER" id="PTHR10605:SF56">
    <property type="entry name" value="BIFUNCTIONAL HEPARAN SULFATE N-DEACETYLASE_N-SULFOTRANSFERASE"/>
    <property type="match status" value="1"/>
</dbReference>
<dbReference type="SUPFAM" id="SSF52540">
    <property type="entry name" value="P-loop containing nucleoside triphosphate hydrolases"/>
    <property type="match status" value="1"/>
</dbReference>
<evidence type="ECO:0000313" key="3">
    <source>
        <dbReference type="Proteomes" id="UP000231263"/>
    </source>
</evidence>
<organism evidence="2 3">
    <name type="scientific">Candidatus Uhrbacteria bacterium CG_4_9_14_3_um_filter_41_35</name>
    <dbReference type="NCBI Taxonomy" id="1975034"/>
    <lineage>
        <taxon>Bacteria</taxon>
        <taxon>Candidatus Uhriibacteriota</taxon>
    </lineage>
</organism>
<dbReference type="GO" id="GO:0008146">
    <property type="term" value="F:sulfotransferase activity"/>
    <property type="evidence" value="ECO:0007669"/>
    <property type="project" value="InterPro"/>
</dbReference>
<dbReference type="EMBL" id="PFWT01000009">
    <property type="protein sequence ID" value="PJA46506.1"/>
    <property type="molecule type" value="Genomic_DNA"/>
</dbReference>
<name>A0A2M7XFJ5_9BACT</name>
<evidence type="ECO:0000256" key="1">
    <source>
        <dbReference type="ARBA" id="ARBA00022679"/>
    </source>
</evidence>
<gene>
    <name evidence="2" type="ORF">CO173_01950</name>
</gene>
<dbReference type="Pfam" id="PF13469">
    <property type="entry name" value="Sulfotransfer_3"/>
    <property type="match status" value="1"/>
</dbReference>
<dbReference type="Proteomes" id="UP000231263">
    <property type="component" value="Unassembled WGS sequence"/>
</dbReference>
<protein>
    <recommendedName>
        <fullName evidence="4">Sulfotransferase</fullName>
    </recommendedName>
</protein>
<evidence type="ECO:0008006" key="4">
    <source>
        <dbReference type="Google" id="ProtNLM"/>
    </source>
</evidence>
<proteinExistence type="predicted"/>
<sequence>MVKPNFFILGAAKAGTTALAQILMQHPEAFIPKDKELNFLLACEAESYLALNGFKKITDKNHYCGSFYRGWKWYETCYREVATEKAIGDASVSYFFEKSSHKLLKEYFSDARFIVMLRDPVDRLYSHYQQEVKVNIAHKTINSFEDLYKKNHPRFNYFAKSSHYKARILELFELFNREQFIFILFDDFKTNQERELKRVFEFLDIDPNFTVKKGDINFNPHTIPRSKIITRISALFSNNHIFYNLPLSLKRPIFKAKKLIFDVFRLHPVVVKYEPLSQDLRKEILPKFLEDTEFIEQLLNRDLTHWKV</sequence>
<keyword evidence="1" id="KW-0808">Transferase</keyword>
<dbReference type="InterPro" id="IPR027417">
    <property type="entry name" value="P-loop_NTPase"/>
</dbReference>
<dbReference type="InterPro" id="IPR037359">
    <property type="entry name" value="NST/OST"/>
</dbReference>
<evidence type="ECO:0000313" key="2">
    <source>
        <dbReference type="EMBL" id="PJA46506.1"/>
    </source>
</evidence>
<reference evidence="3" key="1">
    <citation type="submission" date="2017-09" db="EMBL/GenBank/DDBJ databases">
        <title>Depth-based differentiation of microbial function through sediment-hosted aquifers and enrichment of novel symbionts in the deep terrestrial subsurface.</title>
        <authorList>
            <person name="Probst A.J."/>
            <person name="Ladd B."/>
            <person name="Jarett J.K."/>
            <person name="Geller-Mcgrath D.E."/>
            <person name="Sieber C.M.K."/>
            <person name="Emerson J.B."/>
            <person name="Anantharaman K."/>
            <person name="Thomas B.C."/>
            <person name="Malmstrom R."/>
            <person name="Stieglmeier M."/>
            <person name="Klingl A."/>
            <person name="Woyke T."/>
            <person name="Ryan C.M."/>
            <person name="Banfield J.F."/>
        </authorList>
    </citation>
    <scope>NUCLEOTIDE SEQUENCE [LARGE SCALE GENOMIC DNA]</scope>
</reference>
<dbReference type="AlphaFoldDB" id="A0A2M7XFJ5"/>
<dbReference type="PANTHER" id="PTHR10605">
    <property type="entry name" value="HEPARAN SULFATE SULFOTRANSFERASE"/>
    <property type="match status" value="1"/>
</dbReference>